<evidence type="ECO:0000313" key="9">
    <source>
        <dbReference type="EMBL" id="RWU07980.1"/>
    </source>
</evidence>
<name>A0A443YVI4_9GAMM</name>
<dbReference type="InterPro" id="IPR011009">
    <property type="entry name" value="Kinase-like_dom_sf"/>
</dbReference>
<evidence type="ECO:0000256" key="3">
    <source>
        <dbReference type="ARBA" id="ARBA00022679"/>
    </source>
</evidence>
<dbReference type="InterPro" id="IPR050660">
    <property type="entry name" value="NEK_Ser/Thr_kinase"/>
</dbReference>
<keyword evidence="4 7" id="KW-0547">Nucleotide-binding</keyword>
<dbReference type="PROSITE" id="PS00108">
    <property type="entry name" value="PROTEIN_KINASE_ST"/>
    <property type="match status" value="1"/>
</dbReference>
<evidence type="ECO:0000259" key="8">
    <source>
        <dbReference type="PROSITE" id="PS50011"/>
    </source>
</evidence>
<comment type="similarity">
    <text evidence="1">Belongs to the protein kinase superfamily. NEK Ser/Thr protein kinase family. NIMA subfamily.</text>
</comment>
<dbReference type="EC" id="2.7.11.1" evidence="2"/>
<comment type="caution">
    <text evidence="9">The sequence shown here is derived from an EMBL/GenBank/DDBJ whole genome shotgun (WGS) entry which is preliminary data.</text>
</comment>
<dbReference type="EMBL" id="RSFE01000015">
    <property type="protein sequence ID" value="RWU07980.1"/>
    <property type="molecule type" value="Genomic_DNA"/>
</dbReference>
<evidence type="ECO:0000256" key="7">
    <source>
        <dbReference type="PROSITE-ProRule" id="PRU10141"/>
    </source>
</evidence>
<reference evidence="9 10" key="1">
    <citation type="submission" date="2018-12" db="EMBL/GenBank/DDBJ databases">
        <authorList>
            <person name="Li A."/>
            <person name="Zhang M."/>
            <person name="Zhu H."/>
        </authorList>
    </citation>
    <scope>NUCLEOTIDE SEQUENCE [LARGE SCALE GENOMIC DNA]</scope>
    <source>
        <strain evidence="9 10">R04H25</strain>
    </source>
</reference>
<evidence type="ECO:0000256" key="6">
    <source>
        <dbReference type="ARBA" id="ARBA00022840"/>
    </source>
</evidence>
<dbReference type="Gene3D" id="1.10.510.10">
    <property type="entry name" value="Transferase(Phosphotransferase) domain 1"/>
    <property type="match status" value="1"/>
</dbReference>
<accession>A0A443YVI4</accession>
<feature type="binding site" evidence="7">
    <location>
        <position position="44"/>
    </location>
    <ligand>
        <name>ATP</name>
        <dbReference type="ChEBI" id="CHEBI:30616"/>
    </ligand>
</feature>
<dbReference type="PANTHER" id="PTHR43671:SF13">
    <property type="entry name" value="SERINE_THREONINE-PROTEIN KINASE NEK2"/>
    <property type="match status" value="1"/>
</dbReference>
<evidence type="ECO:0000256" key="2">
    <source>
        <dbReference type="ARBA" id="ARBA00012513"/>
    </source>
</evidence>
<dbReference type="AlphaFoldDB" id="A0A443YVI4"/>
<organism evidence="9 10">
    <name type="scientific">Pseudidiomarina gelatinasegens</name>
    <dbReference type="NCBI Taxonomy" id="2487740"/>
    <lineage>
        <taxon>Bacteria</taxon>
        <taxon>Pseudomonadati</taxon>
        <taxon>Pseudomonadota</taxon>
        <taxon>Gammaproteobacteria</taxon>
        <taxon>Alteromonadales</taxon>
        <taxon>Idiomarinaceae</taxon>
        <taxon>Pseudidiomarina</taxon>
    </lineage>
</organism>
<dbReference type="SMART" id="SM00220">
    <property type="entry name" value="S_TKc"/>
    <property type="match status" value="1"/>
</dbReference>
<evidence type="ECO:0000256" key="4">
    <source>
        <dbReference type="ARBA" id="ARBA00022741"/>
    </source>
</evidence>
<dbReference type="InterPro" id="IPR008271">
    <property type="entry name" value="Ser/Thr_kinase_AS"/>
</dbReference>
<evidence type="ECO:0000256" key="1">
    <source>
        <dbReference type="ARBA" id="ARBA00010886"/>
    </source>
</evidence>
<keyword evidence="3" id="KW-0808">Transferase</keyword>
<evidence type="ECO:0000256" key="5">
    <source>
        <dbReference type="ARBA" id="ARBA00022777"/>
    </source>
</evidence>
<dbReference type="PANTHER" id="PTHR43671">
    <property type="entry name" value="SERINE/THREONINE-PROTEIN KINASE NEK"/>
    <property type="match status" value="1"/>
</dbReference>
<dbReference type="InterPro" id="IPR000719">
    <property type="entry name" value="Prot_kinase_dom"/>
</dbReference>
<dbReference type="CDD" id="cd14014">
    <property type="entry name" value="STKc_PknB_like"/>
    <property type="match status" value="1"/>
</dbReference>
<dbReference type="RefSeq" id="WP_128353183.1">
    <property type="nucleotide sequence ID" value="NZ_RSFE01000015.1"/>
</dbReference>
<proteinExistence type="inferred from homology"/>
<dbReference type="InterPro" id="IPR017441">
    <property type="entry name" value="Protein_kinase_ATP_BS"/>
</dbReference>
<sequence>MFRVNDCINFEGKEYVISSFLGQGGMGHVFSIEEKLGGAKLALKSLQHYLPDDNNHRSLINEWEKAQRISHRNTIRYLGFHDGLSDPSTPYIVMEFAHDGSLEDFLKEQTSLLEEDACLEIFHQIIDGMEAVNEVLIHRDIKPDNIFIDNGAFKIADFGLAKVAEEKTRSKTFKGWGTEPYIAPEAYRAETNTIQMDMYSIGHVFYQIAALNHAFGNQHDWEQAHLTFVPRALNEVNRSISPKVASVVNKLIAKKPGNRYKSWDAVRKDLIGAVQSVGDHKSAIDKILKNKISRDLGAEKALSDQQLKDKELQRKNGILSFQFKNEIVQPITEFVDNFNKVSGLNAEMKISEVSGRDDLACRISFDGKAVNIWFHPLTESDLQSGYADDIWGERKLNTTKPSMRGKPIMAWGGVECPDRTGLNIVLVSSETDEYGDWYLLKNTHSGLGQRRDNRPDPFAFTSNELVKEIHNVGVMHIYNLNAKPLDVTELVEFISNTL</sequence>
<keyword evidence="9" id="KW-0723">Serine/threonine-protein kinase</keyword>
<dbReference type="Proteomes" id="UP000288789">
    <property type="component" value="Unassembled WGS sequence"/>
</dbReference>
<dbReference type="PROSITE" id="PS50011">
    <property type="entry name" value="PROTEIN_KINASE_DOM"/>
    <property type="match status" value="1"/>
</dbReference>
<dbReference type="PROSITE" id="PS00107">
    <property type="entry name" value="PROTEIN_KINASE_ATP"/>
    <property type="match status" value="1"/>
</dbReference>
<gene>
    <name evidence="9" type="ORF">EGC76_11690</name>
</gene>
<dbReference type="OrthoDB" id="9801841at2"/>
<dbReference type="Pfam" id="PF00069">
    <property type="entry name" value="Pkinase"/>
    <property type="match status" value="1"/>
</dbReference>
<dbReference type="GO" id="GO:0005524">
    <property type="term" value="F:ATP binding"/>
    <property type="evidence" value="ECO:0007669"/>
    <property type="project" value="UniProtKB-UniRule"/>
</dbReference>
<feature type="domain" description="Protein kinase" evidence="8">
    <location>
        <begin position="15"/>
        <end position="271"/>
    </location>
</feature>
<keyword evidence="5 9" id="KW-0418">Kinase</keyword>
<dbReference type="GO" id="GO:0004674">
    <property type="term" value="F:protein serine/threonine kinase activity"/>
    <property type="evidence" value="ECO:0007669"/>
    <property type="project" value="UniProtKB-KW"/>
</dbReference>
<protein>
    <recommendedName>
        <fullName evidence="2">non-specific serine/threonine protein kinase</fullName>
        <ecNumber evidence="2">2.7.11.1</ecNumber>
    </recommendedName>
</protein>
<evidence type="ECO:0000313" key="10">
    <source>
        <dbReference type="Proteomes" id="UP000288789"/>
    </source>
</evidence>
<keyword evidence="10" id="KW-1185">Reference proteome</keyword>
<dbReference type="SUPFAM" id="SSF56112">
    <property type="entry name" value="Protein kinase-like (PK-like)"/>
    <property type="match status" value="1"/>
</dbReference>
<keyword evidence="6 7" id="KW-0067">ATP-binding</keyword>